<dbReference type="EMBL" id="JBHTLU010000031">
    <property type="protein sequence ID" value="MFD1222550.1"/>
    <property type="molecule type" value="Genomic_DNA"/>
</dbReference>
<dbReference type="Gene3D" id="2.40.260.10">
    <property type="entry name" value="Sortase"/>
    <property type="match status" value="1"/>
</dbReference>
<dbReference type="InterPro" id="IPR023365">
    <property type="entry name" value="Sortase_dom-sf"/>
</dbReference>
<keyword evidence="1" id="KW-0378">Hydrolase</keyword>
<dbReference type="Pfam" id="PF04203">
    <property type="entry name" value="Sortase"/>
    <property type="match status" value="1"/>
</dbReference>
<evidence type="ECO:0000313" key="3">
    <source>
        <dbReference type="Proteomes" id="UP001597180"/>
    </source>
</evidence>
<dbReference type="CDD" id="cd06166">
    <property type="entry name" value="Sortase_D_2"/>
    <property type="match status" value="1"/>
</dbReference>
<organism evidence="2 3">
    <name type="scientific">Paenibacillus vulneris</name>
    <dbReference type="NCBI Taxonomy" id="1133364"/>
    <lineage>
        <taxon>Bacteria</taxon>
        <taxon>Bacillati</taxon>
        <taxon>Bacillota</taxon>
        <taxon>Bacilli</taxon>
        <taxon>Bacillales</taxon>
        <taxon>Paenibacillaceae</taxon>
        <taxon>Paenibacillus</taxon>
    </lineage>
</organism>
<comment type="caution">
    <text evidence="2">The sequence shown here is derived from an EMBL/GenBank/DDBJ whole genome shotgun (WGS) entry which is preliminary data.</text>
</comment>
<dbReference type="InterPro" id="IPR042000">
    <property type="entry name" value="Sortase_D_2"/>
</dbReference>
<keyword evidence="3" id="KW-1185">Reference proteome</keyword>
<dbReference type="NCBIfam" id="TIGR01076">
    <property type="entry name" value="sortase_fam"/>
    <property type="match status" value="1"/>
</dbReference>
<dbReference type="SUPFAM" id="SSF63817">
    <property type="entry name" value="Sortase"/>
    <property type="match status" value="1"/>
</dbReference>
<evidence type="ECO:0000256" key="1">
    <source>
        <dbReference type="ARBA" id="ARBA00022801"/>
    </source>
</evidence>
<protein>
    <submittedName>
        <fullName evidence="2">Class D sortase</fullName>
    </submittedName>
</protein>
<accession>A0ABW3USF1</accession>
<gene>
    <name evidence="2" type="ORF">ACFQ4B_20745</name>
</gene>
<sequence>MLYPLMNRYVQDRQKVSMLEQWSSVRDQTLVPLAAAVPLQPTLMFNQGASEEAGEEIPEQADETVNIDGYAVRGIMMIDKLELKEPIVEGADPEALKTGIGIVEPDRYPGGTGNFVVAGHRSWTYGKQFSRLNELESGDRIVVETTKHVYSYTVTSKFLVQPDDLSVLEQKKDKAEMTLITCEPKYNPTHRLIVKAVLEGDPRSIE</sequence>
<name>A0ABW3USF1_9BACL</name>
<dbReference type="InterPro" id="IPR005754">
    <property type="entry name" value="Sortase"/>
</dbReference>
<proteinExistence type="predicted"/>
<dbReference type="Proteomes" id="UP001597180">
    <property type="component" value="Unassembled WGS sequence"/>
</dbReference>
<reference evidence="3" key="1">
    <citation type="journal article" date="2019" name="Int. J. Syst. Evol. Microbiol.">
        <title>The Global Catalogue of Microorganisms (GCM) 10K type strain sequencing project: providing services to taxonomists for standard genome sequencing and annotation.</title>
        <authorList>
            <consortium name="The Broad Institute Genomics Platform"/>
            <consortium name="The Broad Institute Genome Sequencing Center for Infectious Disease"/>
            <person name="Wu L."/>
            <person name="Ma J."/>
        </authorList>
    </citation>
    <scope>NUCLEOTIDE SEQUENCE [LARGE SCALE GENOMIC DNA]</scope>
    <source>
        <strain evidence="3">CCUG 53270</strain>
    </source>
</reference>
<dbReference type="RefSeq" id="WP_179135928.1">
    <property type="nucleotide sequence ID" value="NZ_BAABJG010000015.1"/>
</dbReference>
<evidence type="ECO:0000313" key="2">
    <source>
        <dbReference type="EMBL" id="MFD1222550.1"/>
    </source>
</evidence>